<dbReference type="InterPro" id="IPR036890">
    <property type="entry name" value="HATPase_C_sf"/>
</dbReference>
<dbReference type="InterPro" id="IPR036641">
    <property type="entry name" value="HPT_dom_sf"/>
</dbReference>
<dbReference type="Pfam" id="PF18415">
    <property type="entry name" value="HKR_ArcB_TM"/>
    <property type="match status" value="1"/>
</dbReference>
<evidence type="ECO:0000256" key="7">
    <source>
        <dbReference type="ARBA" id="ARBA00022840"/>
    </source>
</evidence>
<keyword evidence="3 11" id="KW-1003">Cell membrane</keyword>
<dbReference type="Pfam" id="PF02518">
    <property type="entry name" value="HATPase_c"/>
    <property type="match status" value="1"/>
</dbReference>
<dbReference type="InterPro" id="IPR014409">
    <property type="entry name" value="Sig_transdc_His_kin_hyb_ArcB"/>
</dbReference>
<dbReference type="PANTHER" id="PTHR45339">
    <property type="entry name" value="HYBRID SIGNAL TRANSDUCTION HISTIDINE KINASE J"/>
    <property type="match status" value="1"/>
</dbReference>
<feature type="transmembrane region" description="Helical" evidence="14">
    <location>
        <begin position="23"/>
        <end position="46"/>
    </location>
</feature>
<dbReference type="GO" id="GO:0000155">
    <property type="term" value="F:phosphorelay sensor kinase activity"/>
    <property type="evidence" value="ECO:0007669"/>
    <property type="project" value="UniProtKB-UniRule"/>
</dbReference>
<dbReference type="GO" id="GO:0005524">
    <property type="term" value="F:ATP binding"/>
    <property type="evidence" value="ECO:0007669"/>
    <property type="project" value="UniProtKB-UniRule"/>
</dbReference>
<evidence type="ECO:0000256" key="6">
    <source>
        <dbReference type="ARBA" id="ARBA00022741"/>
    </source>
</evidence>
<evidence type="ECO:0000256" key="9">
    <source>
        <dbReference type="ARBA" id="ARBA00023012"/>
    </source>
</evidence>
<proteinExistence type="predicted"/>
<evidence type="ECO:0000259" key="16">
    <source>
        <dbReference type="PROSITE" id="PS50110"/>
    </source>
</evidence>
<dbReference type="CDD" id="cd00082">
    <property type="entry name" value="HisKA"/>
    <property type="match status" value="1"/>
</dbReference>
<dbReference type="CDD" id="cd17546">
    <property type="entry name" value="REC_hyHK_CKI1_RcsC-like"/>
    <property type="match status" value="1"/>
</dbReference>
<keyword evidence="11" id="KW-0805">Transcription regulation</keyword>
<dbReference type="InterPro" id="IPR005467">
    <property type="entry name" value="His_kinase_dom"/>
</dbReference>
<dbReference type="SUPFAM" id="SSF55874">
    <property type="entry name" value="ATPase domain of HSP90 chaperone/DNA topoisomerase II/histidine kinase"/>
    <property type="match status" value="1"/>
</dbReference>
<dbReference type="GeneID" id="92744537"/>
<evidence type="ECO:0000256" key="5">
    <source>
        <dbReference type="ARBA" id="ARBA00022692"/>
    </source>
</evidence>
<dbReference type="FunFam" id="3.30.565.10:FF:000010">
    <property type="entry name" value="Sensor histidine kinase RcsC"/>
    <property type="match status" value="1"/>
</dbReference>
<dbReference type="Pfam" id="PF01627">
    <property type="entry name" value="Hpt"/>
    <property type="match status" value="1"/>
</dbReference>
<keyword evidence="9 11" id="KW-0902">Two-component regulatory system</keyword>
<keyword evidence="7 11" id="KW-0067">ATP-binding</keyword>
<evidence type="ECO:0000256" key="8">
    <source>
        <dbReference type="ARBA" id="ARBA00022989"/>
    </source>
</evidence>
<dbReference type="PROSITE" id="PS50109">
    <property type="entry name" value="HIS_KIN"/>
    <property type="match status" value="1"/>
</dbReference>
<evidence type="ECO:0000256" key="4">
    <source>
        <dbReference type="ARBA" id="ARBA00022553"/>
    </source>
</evidence>
<dbReference type="CDD" id="cd16922">
    <property type="entry name" value="HATPase_EvgS-ArcB-TorS-like"/>
    <property type="match status" value="1"/>
</dbReference>
<dbReference type="Gene3D" id="1.10.287.970">
    <property type="entry name" value="His Kinase A (phosphoacceptor) domain"/>
    <property type="match status" value="1"/>
</dbReference>
<dbReference type="Gene3D" id="1.20.120.160">
    <property type="entry name" value="HPT domain"/>
    <property type="match status" value="1"/>
</dbReference>
<evidence type="ECO:0000256" key="11">
    <source>
        <dbReference type="PIRNR" id="PIRNR003182"/>
    </source>
</evidence>
<keyword evidence="10 11" id="KW-0472">Membrane</keyword>
<protein>
    <recommendedName>
        <fullName evidence="11">Aerobic respiration control sensor protein</fullName>
        <ecNumber evidence="11">2.7.13.3</ecNumber>
    </recommendedName>
</protein>
<keyword evidence="11 17" id="KW-0418">Kinase</keyword>
<evidence type="ECO:0000256" key="14">
    <source>
        <dbReference type="SAM" id="Phobius"/>
    </source>
</evidence>
<evidence type="ECO:0000256" key="12">
    <source>
        <dbReference type="PIRSR" id="PIRSR003182-50"/>
    </source>
</evidence>
<dbReference type="Pfam" id="PF00072">
    <property type="entry name" value="Response_reg"/>
    <property type="match status" value="1"/>
</dbReference>
<dbReference type="PRINTS" id="PR00344">
    <property type="entry name" value="BCTRLSENSOR"/>
</dbReference>
<dbReference type="Gene3D" id="3.40.50.2300">
    <property type="match status" value="1"/>
</dbReference>
<feature type="transmembrane region" description="Helical" evidence="14">
    <location>
        <begin position="58"/>
        <end position="78"/>
    </location>
</feature>
<dbReference type="PIRSF" id="PIRSF003182">
    <property type="entry name" value="ArcB"/>
    <property type="match status" value="1"/>
</dbReference>
<dbReference type="InterPro" id="IPR040642">
    <property type="entry name" value="HKR_ArcB_TM"/>
</dbReference>
<keyword evidence="11" id="KW-0804">Transcription</keyword>
<organism evidence="17 18">
    <name type="scientific">Actinobacillus equuli</name>
    <dbReference type="NCBI Taxonomy" id="718"/>
    <lineage>
        <taxon>Bacteria</taxon>
        <taxon>Pseudomonadati</taxon>
        <taxon>Pseudomonadota</taxon>
        <taxon>Gammaproteobacteria</taxon>
        <taxon>Pasteurellales</taxon>
        <taxon>Pasteurellaceae</taxon>
        <taxon>Actinobacillus</taxon>
    </lineage>
</organism>
<dbReference type="InterPro" id="IPR003661">
    <property type="entry name" value="HisK_dim/P_dom"/>
</dbReference>
<dbReference type="EMBL" id="LR134310">
    <property type="protein sequence ID" value="VEE92613.1"/>
    <property type="molecule type" value="Genomic_DNA"/>
</dbReference>
<dbReference type="Gene3D" id="1.10.287.130">
    <property type="match status" value="1"/>
</dbReference>
<dbReference type="Pfam" id="PF00512">
    <property type="entry name" value="HisKA"/>
    <property type="match status" value="1"/>
</dbReference>
<dbReference type="EC" id="2.7.13.3" evidence="11"/>
<accession>A0AAX3FPC0</accession>
<dbReference type="InterPro" id="IPR004358">
    <property type="entry name" value="Sig_transdc_His_kin-like_C"/>
</dbReference>
<dbReference type="AlphaFoldDB" id="A0AAX3FPC0"/>
<evidence type="ECO:0000259" key="15">
    <source>
        <dbReference type="PROSITE" id="PS50109"/>
    </source>
</evidence>
<evidence type="ECO:0000256" key="10">
    <source>
        <dbReference type="ARBA" id="ARBA00023136"/>
    </source>
</evidence>
<feature type="domain" description="Response regulatory" evidence="16">
    <location>
        <begin position="354"/>
        <end position="473"/>
    </location>
</feature>
<dbReference type="SUPFAM" id="SSF52172">
    <property type="entry name" value="CheY-like"/>
    <property type="match status" value="1"/>
</dbReference>
<comment type="catalytic activity">
    <reaction evidence="1 11">
        <text>ATP + protein L-histidine = ADP + protein N-phospho-L-histidine.</text>
        <dbReference type="EC" id="2.7.13.3"/>
    </reaction>
</comment>
<keyword evidence="11" id="KW-0997">Cell inner membrane</keyword>
<dbReference type="SMART" id="SM00448">
    <property type="entry name" value="REC"/>
    <property type="match status" value="1"/>
</dbReference>
<dbReference type="PANTHER" id="PTHR45339:SF1">
    <property type="entry name" value="HYBRID SIGNAL TRANSDUCTION HISTIDINE KINASE J"/>
    <property type="match status" value="1"/>
</dbReference>
<dbReference type="PROSITE" id="PS50110">
    <property type="entry name" value="RESPONSE_REGULATORY"/>
    <property type="match status" value="1"/>
</dbReference>
<dbReference type="InterPro" id="IPR003594">
    <property type="entry name" value="HATPase_dom"/>
</dbReference>
<dbReference type="InterPro" id="IPR008207">
    <property type="entry name" value="Sig_transdc_His_kin_Hpt_dom"/>
</dbReference>
<dbReference type="SMART" id="SM00388">
    <property type="entry name" value="HisKA"/>
    <property type="match status" value="1"/>
</dbReference>
<reference evidence="17 18" key="1">
    <citation type="submission" date="2018-12" db="EMBL/GenBank/DDBJ databases">
        <authorList>
            <consortium name="Pathogen Informatics"/>
        </authorList>
    </citation>
    <scope>NUCLEOTIDE SEQUENCE [LARGE SCALE GENOMIC DNA]</scope>
    <source>
        <strain evidence="17 18">NCTC8529</strain>
    </source>
</reference>
<dbReference type="Gene3D" id="3.30.565.10">
    <property type="entry name" value="Histidine kinase-like ATPase, C-terminal domain"/>
    <property type="match status" value="1"/>
</dbReference>
<dbReference type="SUPFAM" id="SSF47384">
    <property type="entry name" value="Homodimeric domain of signal transducing histidine kinase"/>
    <property type="match status" value="1"/>
</dbReference>
<feature type="modified residue" description="Phosphohistidine" evidence="12">
    <location>
        <position position="557"/>
    </location>
</feature>
<dbReference type="GO" id="GO:0005886">
    <property type="term" value="C:plasma membrane"/>
    <property type="evidence" value="ECO:0007669"/>
    <property type="project" value="UniProtKB-SubCell"/>
</dbReference>
<dbReference type="RefSeq" id="WP_039196389.1">
    <property type="nucleotide sequence ID" value="NZ_LR134310.1"/>
</dbReference>
<comment type="PTM">
    <text evidence="12">Activation requires a sequential transfer of a phosphate group from a His in the primary transmitter domain, to an Asp in the receiver domain and to a His in the secondary transmitter domain.</text>
</comment>
<keyword evidence="6 11" id="KW-0547">Nucleotide-binding</keyword>
<evidence type="ECO:0000256" key="1">
    <source>
        <dbReference type="ARBA" id="ARBA00000085"/>
    </source>
</evidence>
<feature type="modified residue" description="Phosphohistidine; by autocatalysis" evidence="12">
    <location>
        <position position="124"/>
    </location>
</feature>
<keyword evidence="11 17" id="KW-0808">Transferase</keyword>
<sequence>MKLIKQCSQNYVNWVLRLGRAKAALLGFFVLAFFAIIVQGALTYLFTGEIQTRDILRSISFGLISAPFVIYFFNLIVVKLEKSRIQLEQSIYDLGVLREQDAHLNATLEKNNRDKSVLMATISHELRTPLNGIIGLSRILLEGELTQQQREYLKTINISAVSLGHIFSDIIDLEKIDSRRIELFNKEVEFSQLISDISNFANLMADQRKIKFHISYSDNLPNFILVDNARLSQVLWNLVSNAVKFTPAGGDIYLDVQRVDDDHFSFSLRDTGIGIPKNEQRKVFAMFYQAENSQEKKAQGSGIGLAISKRIAKLMGGDLTLESEEGKGSTFTLTIQADTVEAKKAVKINDHALKVLLVEDIEVNVVVARAMLEKFGCDVDVAMTGDEAFELFEQNSYDLILLDIQLPDMTGFDIARQLRERYENEEVDYLPLLVALTANIMQTKEEYQQQGMDDVLRKPLSLEALSECLNHYFNSDFVEKTGEIRPLVDTEETLNLPYDRKILSELIEVMGAKAVLANFALFAKLMPEYLENLQHYLTEWQATDSAEMRKNTADEAHKIKGALASVSLKRLQEIAQYAQTDNGEIWEEHIAQWVFQIAQQWQADLALAEHWVKENY</sequence>
<dbReference type="Proteomes" id="UP000268529">
    <property type="component" value="Chromosome"/>
</dbReference>
<evidence type="ECO:0000313" key="17">
    <source>
        <dbReference type="EMBL" id="VEE92613.1"/>
    </source>
</evidence>
<feature type="domain" description="Histidine kinase" evidence="15">
    <location>
        <begin position="121"/>
        <end position="339"/>
    </location>
</feature>
<comment type="subcellular location">
    <subcellularLocation>
        <location evidence="11">Cell inner membrane</location>
        <topology evidence="11">Multi-pass membrane protein</topology>
    </subcellularLocation>
    <subcellularLocation>
        <location evidence="2">Cell membrane</location>
        <topology evidence="2">Multi-pass membrane protein</topology>
    </subcellularLocation>
</comment>
<evidence type="ECO:0000256" key="2">
    <source>
        <dbReference type="ARBA" id="ARBA00004651"/>
    </source>
</evidence>
<dbReference type="InterPro" id="IPR011006">
    <property type="entry name" value="CheY-like_superfamily"/>
</dbReference>
<name>A0AAX3FPC0_ACTEU</name>
<evidence type="ECO:0000313" key="18">
    <source>
        <dbReference type="Proteomes" id="UP000268529"/>
    </source>
</evidence>
<feature type="modified residue" description="4-aspartylphosphate" evidence="12 13">
    <location>
        <position position="403"/>
    </location>
</feature>
<keyword evidence="8 14" id="KW-1133">Transmembrane helix</keyword>
<evidence type="ECO:0000256" key="3">
    <source>
        <dbReference type="ARBA" id="ARBA00022475"/>
    </source>
</evidence>
<keyword evidence="5 14" id="KW-0812">Transmembrane</keyword>
<dbReference type="InterPro" id="IPR001789">
    <property type="entry name" value="Sig_transdc_resp-reg_receiver"/>
</dbReference>
<evidence type="ECO:0000256" key="13">
    <source>
        <dbReference type="PROSITE-ProRule" id="PRU00169"/>
    </source>
</evidence>
<dbReference type="InterPro" id="IPR027460">
    <property type="entry name" value="ArcB_TM_sf"/>
</dbReference>
<gene>
    <name evidence="17" type="primary">arcB</name>
    <name evidence="17" type="ORF">NCTC8529_01932</name>
</gene>
<dbReference type="SMART" id="SM00387">
    <property type="entry name" value="HATPase_c"/>
    <property type="match status" value="1"/>
</dbReference>
<dbReference type="SUPFAM" id="SSF47226">
    <property type="entry name" value="Histidine-containing phosphotransfer domain, HPT domain"/>
    <property type="match status" value="1"/>
</dbReference>
<dbReference type="InterPro" id="IPR036097">
    <property type="entry name" value="HisK_dim/P_sf"/>
</dbReference>
<keyword evidence="4 12" id="KW-0597">Phosphoprotein</keyword>